<keyword evidence="9" id="KW-1185">Reference proteome</keyword>
<dbReference type="EMBL" id="LNIX01000005">
    <property type="protein sequence ID" value="OXA53785.1"/>
    <property type="molecule type" value="Genomic_DNA"/>
</dbReference>
<gene>
    <name evidence="7" type="ORF">Fcan01_10717</name>
    <name evidence="8" type="ORF">Fcan01_10719</name>
</gene>
<feature type="transmembrane region" description="Helical" evidence="6">
    <location>
        <begin position="425"/>
        <end position="447"/>
    </location>
</feature>
<comment type="caution">
    <text evidence="8">The sequence shown here is derived from an EMBL/GenBank/DDBJ whole genome shotgun (WGS) entry which is preliminary data.</text>
</comment>
<comment type="subcellular location">
    <subcellularLocation>
        <location evidence="1">Cell membrane</location>
        <topology evidence="1">Multi-pass membrane protein</topology>
    </subcellularLocation>
</comment>
<dbReference type="GO" id="GO:0050909">
    <property type="term" value="P:sensory perception of taste"/>
    <property type="evidence" value="ECO:0007669"/>
    <property type="project" value="InterPro"/>
</dbReference>
<proteinExistence type="predicted"/>
<reference evidence="8 9" key="1">
    <citation type="submission" date="2015-12" db="EMBL/GenBank/DDBJ databases">
        <title>The genome of Folsomia candida.</title>
        <authorList>
            <person name="Faddeeva A."/>
            <person name="Derks M.F."/>
            <person name="Anvar Y."/>
            <person name="Smit S."/>
            <person name="Van Straalen N."/>
            <person name="Roelofs D."/>
        </authorList>
    </citation>
    <scope>NUCLEOTIDE SEQUENCE [LARGE SCALE GENOMIC DNA]</scope>
    <source>
        <strain evidence="8 9">VU population</strain>
        <tissue evidence="8">Whole body</tissue>
    </source>
</reference>
<protein>
    <submittedName>
        <fullName evidence="8">Uncharacterized protein</fullName>
    </submittedName>
</protein>
<dbReference type="EMBL" id="LNIX01000005">
    <property type="protein sequence ID" value="OXA54157.1"/>
    <property type="molecule type" value="Genomic_DNA"/>
</dbReference>
<feature type="transmembrane region" description="Helical" evidence="6">
    <location>
        <begin position="534"/>
        <end position="555"/>
    </location>
</feature>
<feature type="transmembrane region" description="Helical" evidence="6">
    <location>
        <begin position="648"/>
        <end position="667"/>
    </location>
</feature>
<dbReference type="OrthoDB" id="297375at2759"/>
<organism evidence="8 9">
    <name type="scientific">Folsomia candida</name>
    <name type="common">Springtail</name>
    <dbReference type="NCBI Taxonomy" id="158441"/>
    <lineage>
        <taxon>Eukaryota</taxon>
        <taxon>Metazoa</taxon>
        <taxon>Ecdysozoa</taxon>
        <taxon>Arthropoda</taxon>
        <taxon>Hexapoda</taxon>
        <taxon>Collembola</taxon>
        <taxon>Entomobryomorpha</taxon>
        <taxon>Isotomoidea</taxon>
        <taxon>Isotomidae</taxon>
        <taxon>Proisotominae</taxon>
        <taxon>Folsomia</taxon>
    </lineage>
</organism>
<evidence type="ECO:0000313" key="8">
    <source>
        <dbReference type="EMBL" id="OXA54157.1"/>
    </source>
</evidence>
<feature type="transmembrane region" description="Helical" evidence="6">
    <location>
        <begin position="200"/>
        <end position="223"/>
    </location>
</feature>
<evidence type="ECO:0000256" key="3">
    <source>
        <dbReference type="ARBA" id="ARBA00022692"/>
    </source>
</evidence>
<feature type="transmembrane region" description="Helical" evidence="6">
    <location>
        <begin position="755"/>
        <end position="773"/>
    </location>
</feature>
<evidence type="ECO:0000313" key="9">
    <source>
        <dbReference type="Proteomes" id="UP000198287"/>
    </source>
</evidence>
<dbReference type="InterPro" id="IPR013604">
    <property type="entry name" value="7TM_chemorcpt"/>
</dbReference>
<accession>A0A226EAP1</accession>
<dbReference type="GO" id="GO:0005886">
    <property type="term" value="C:plasma membrane"/>
    <property type="evidence" value="ECO:0007669"/>
    <property type="project" value="UniProtKB-SubCell"/>
</dbReference>
<sequence length="783" mass="89178">MIISKWVHFIKLHIKISSTCCSIPFYWDGKQQKITTLRESSRVKFFVYMFGLTICFWRMVFMNGLFYRCILSPNVSPVGHATCIFFANGAALLNLFNVYNFTKRGVIVDMLQLYIDYGEDEGSSIYKKDVLADLVMKTGCYSAIILPLCLTIFGATMPCEAPFVGAVLIDCSVPDGSHFLAKSILTLFEFWMNMFELTNAFWSVFIVLFPGIRFILDSLIYLVHSKSGTHSVPKASNFDQCVQRRSSERYPPRHAAHQYLDFGHVTVGYHDALPLPLVLFMLLCAVESTVIVQFWVFGLIGSVHQTSSDLLRGWNADRKIRGNSVMKRRVKSLYPLKIMFGSCNFMEKSTSLTTIDFSMDKTFPTGNKKFTMEPPIHPEELLLTWAKWPILGVQFNGYLSLSVTQNKFTKDTQSQPKNYRKSLQFHFVSIPFIFHVLFITIFSVLIICFGNKGYNAFKRLEELSSDATILAGYTLCGFIYTIGNRTWSLFSVKKSLVFWAYQVDKISLITPNLWDPESVRDLRKEIRTSFLRTVFFISIVMISLFLGDLILVDFLKISKYSVIADSFMGQSGPVVIAGLFWTYCYFSNAFLSVWLSFFVKIYAAAVSSIRAEVKLGKITGTKIARISKAYSILIKLVNHFNAKMGRRIFLEVGFNLIFILGSTYFVIVSVKVGEIGNMLTNLTSAVLSMHVLYIYGNDGEKLEAARVQLVTLLCELEGNWEMGVADKQIRDFQMKVKTCKLRITPENYFKLDRSFILSVLPILMTLLIVLAQFRDSDEKGGTR</sequence>
<evidence type="ECO:0000313" key="7">
    <source>
        <dbReference type="EMBL" id="OXA53785.1"/>
    </source>
</evidence>
<name>A0A226EAP1_FOLCA</name>
<keyword evidence="4 6" id="KW-1133">Transmembrane helix</keyword>
<keyword evidence="3 6" id="KW-0812">Transmembrane</keyword>
<feature type="transmembrane region" description="Helical" evidence="6">
    <location>
        <begin position="277"/>
        <end position="300"/>
    </location>
</feature>
<feature type="transmembrane region" description="Helical" evidence="6">
    <location>
        <begin position="679"/>
        <end position="696"/>
    </location>
</feature>
<evidence type="ECO:0000256" key="6">
    <source>
        <dbReference type="SAM" id="Phobius"/>
    </source>
</evidence>
<feature type="transmembrane region" description="Helical" evidence="6">
    <location>
        <begin position="45"/>
        <end position="66"/>
    </location>
</feature>
<dbReference type="Pfam" id="PF08395">
    <property type="entry name" value="7tm_7"/>
    <property type="match status" value="1"/>
</dbReference>
<feature type="transmembrane region" description="Helical" evidence="6">
    <location>
        <begin position="467"/>
        <end position="484"/>
    </location>
</feature>
<feature type="transmembrane region" description="Helical" evidence="6">
    <location>
        <begin position="78"/>
        <end position="96"/>
    </location>
</feature>
<evidence type="ECO:0000256" key="1">
    <source>
        <dbReference type="ARBA" id="ARBA00004651"/>
    </source>
</evidence>
<dbReference type="AlphaFoldDB" id="A0A226EAP1"/>
<feature type="transmembrane region" description="Helical" evidence="6">
    <location>
        <begin position="562"/>
        <end position="583"/>
    </location>
</feature>
<dbReference type="Proteomes" id="UP000198287">
    <property type="component" value="Unassembled WGS sequence"/>
</dbReference>
<keyword evidence="5 6" id="KW-0472">Membrane</keyword>
<evidence type="ECO:0000256" key="2">
    <source>
        <dbReference type="ARBA" id="ARBA00022475"/>
    </source>
</evidence>
<keyword evidence="2" id="KW-1003">Cell membrane</keyword>
<evidence type="ECO:0000256" key="4">
    <source>
        <dbReference type="ARBA" id="ARBA00022989"/>
    </source>
</evidence>
<evidence type="ECO:0000256" key="5">
    <source>
        <dbReference type="ARBA" id="ARBA00023136"/>
    </source>
</evidence>